<evidence type="ECO:0000313" key="1">
    <source>
        <dbReference type="EMBL" id="TCP64392.1"/>
    </source>
</evidence>
<protein>
    <submittedName>
        <fullName evidence="1">Uncharacterized protein</fullName>
    </submittedName>
</protein>
<keyword evidence="2" id="KW-1185">Reference proteome</keyword>
<name>A0A4R2RKH0_9FIRM</name>
<gene>
    <name evidence="1" type="ORF">EDD73_11091</name>
</gene>
<dbReference type="EMBL" id="SLXT01000010">
    <property type="protein sequence ID" value="TCP64392.1"/>
    <property type="molecule type" value="Genomic_DNA"/>
</dbReference>
<dbReference type="Proteomes" id="UP000294813">
    <property type="component" value="Unassembled WGS sequence"/>
</dbReference>
<reference evidence="1 2" key="1">
    <citation type="submission" date="2019-03" db="EMBL/GenBank/DDBJ databases">
        <title>Genomic Encyclopedia of Type Strains, Phase IV (KMG-IV): sequencing the most valuable type-strain genomes for metagenomic binning, comparative biology and taxonomic classification.</title>
        <authorList>
            <person name="Goeker M."/>
        </authorList>
    </citation>
    <scope>NUCLEOTIDE SEQUENCE [LARGE SCALE GENOMIC DNA]</scope>
    <source>
        <strain evidence="1 2">DSM 11170</strain>
    </source>
</reference>
<sequence length="564" mass="64090">MMITDSPPNNCAASSADLGYEAIHQWLSQGAPRSEDLAGLRQGIAYFIMSLVPMNMFCAPSHARTHSVLQRKANFDGLPIPIQLEGIDTDPGICVPRSIGSSAFDFYQYTQATGKAKASLYHRLLRHPAGVALILQGELLHQTWQDQLARHLNCTLPELAWHWRTATMFESPEQAVLRPHWSREQQGAINDFFDDWFPNSEKGILRGAIPDLQPDQVAPQGCFSPANHYHGLNSLDSLDFMLQLDSQRIPQEFIWNGEPLTQAIENWQQALAPVWSAIQQKHVDLRCTMESIRCTLTENAQQGNYSEAFPWHRWLQEYESLMPPIPPCCTSLADTTDQLTLYSTRFHQLHANYSILAHVQDWLTSPAFAEEHRLVILSALLARAIISDYREDPLQRLRQNLCKAQSLTLKSTFASWQQWARHLQQDWQKTYTTAKEHLGEILPWWIRYCRQAILLKRLSLPLTPPLPDLDYEALEKDLSQFPQHLSRFASTWGAQLRHIDAKGTLPLARLSPASGLSAEIISFITAVLNQQATLLDVSPELLVEIKEKVPELSQFLFIRAVPSK</sequence>
<organism evidence="1 2">
    <name type="scientific">Heliophilum fasciatum</name>
    <dbReference type="NCBI Taxonomy" id="35700"/>
    <lineage>
        <taxon>Bacteria</taxon>
        <taxon>Bacillati</taxon>
        <taxon>Bacillota</taxon>
        <taxon>Clostridia</taxon>
        <taxon>Eubacteriales</taxon>
        <taxon>Heliobacteriaceae</taxon>
        <taxon>Heliophilum</taxon>
    </lineage>
</organism>
<accession>A0A4R2RKH0</accession>
<comment type="caution">
    <text evidence="1">The sequence shown here is derived from an EMBL/GenBank/DDBJ whole genome shotgun (WGS) entry which is preliminary data.</text>
</comment>
<dbReference type="RefSeq" id="WP_131919127.1">
    <property type="nucleotide sequence ID" value="NZ_SLXT01000010.1"/>
</dbReference>
<evidence type="ECO:0000313" key="2">
    <source>
        <dbReference type="Proteomes" id="UP000294813"/>
    </source>
</evidence>
<proteinExistence type="predicted"/>
<dbReference type="AlphaFoldDB" id="A0A4R2RKH0"/>